<evidence type="ECO:0000313" key="1">
    <source>
        <dbReference type="EMBL" id="KKQ38184.1"/>
    </source>
</evidence>
<evidence type="ECO:0000313" key="2">
    <source>
        <dbReference type="Proteomes" id="UP000034471"/>
    </source>
</evidence>
<dbReference type="STRING" id="1618481.US54_C0016G0025"/>
<organism evidence="1 2">
    <name type="scientific">Candidatus Roizmanbacteria bacterium GW2011_GWA2_37_7</name>
    <dbReference type="NCBI Taxonomy" id="1618481"/>
    <lineage>
        <taxon>Bacteria</taxon>
        <taxon>Candidatus Roizmaniibacteriota</taxon>
    </lineage>
</organism>
<name>A0A0G0JMZ2_9BACT</name>
<dbReference type="EMBL" id="LBTJ01000016">
    <property type="protein sequence ID" value="KKQ38184.1"/>
    <property type="molecule type" value="Genomic_DNA"/>
</dbReference>
<protein>
    <submittedName>
        <fullName evidence="1">Uncharacterized protein</fullName>
    </submittedName>
</protein>
<sequence>MKYSRTYQGIIWTNHALERLKARKIPQEYTWKTFRYPDSSKQGHESGSHEFVKQIDQYKITVIAKQNDKKEWLILSAWIDPPLEGSVYLKDQYQDRDSVMMWLFRTILRMFQKK</sequence>
<accession>A0A0G0JMZ2</accession>
<reference evidence="1 2" key="1">
    <citation type="journal article" date="2015" name="Nature">
        <title>rRNA introns, odd ribosomes, and small enigmatic genomes across a large radiation of phyla.</title>
        <authorList>
            <person name="Brown C.T."/>
            <person name="Hug L.A."/>
            <person name="Thomas B.C."/>
            <person name="Sharon I."/>
            <person name="Castelle C.J."/>
            <person name="Singh A."/>
            <person name="Wilkins M.J."/>
            <person name="Williams K.H."/>
            <person name="Banfield J.F."/>
        </authorList>
    </citation>
    <scope>NUCLEOTIDE SEQUENCE [LARGE SCALE GENOMIC DNA]</scope>
</reference>
<comment type="caution">
    <text evidence="1">The sequence shown here is derived from an EMBL/GenBank/DDBJ whole genome shotgun (WGS) entry which is preliminary data.</text>
</comment>
<gene>
    <name evidence="1" type="ORF">US54_C0016G0025</name>
</gene>
<dbReference type="AlphaFoldDB" id="A0A0G0JMZ2"/>
<dbReference type="Proteomes" id="UP000034471">
    <property type="component" value="Unassembled WGS sequence"/>
</dbReference>
<proteinExistence type="predicted"/>